<dbReference type="AlphaFoldDB" id="Q7UHF4"/>
<dbReference type="OrthoDB" id="271198at2"/>
<dbReference type="Pfam" id="PF07811">
    <property type="entry name" value="TadE"/>
    <property type="match status" value="1"/>
</dbReference>
<sequence>MASQARQIKAQRRVPRQGAALVEFAVVLPVIMLFLTAMVEISRILMLQHTADTAAYEAARCAMVPGATVTEAEWEAYALIEAAGLTNTAVTVTPAEITEETAFITVRVEVPANDNSWMLSSQFTDVVVASEVTLLTERSPIVRLTGIPGLKAKKSKLKGEKPEI</sequence>
<evidence type="ECO:0000259" key="2">
    <source>
        <dbReference type="Pfam" id="PF07811"/>
    </source>
</evidence>
<dbReference type="EMBL" id="BX294156">
    <property type="protein sequence ID" value="CAD78018.1"/>
    <property type="molecule type" value="Genomic_DNA"/>
</dbReference>
<keyword evidence="1" id="KW-0812">Transmembrane</keyword>
<dbReference type="HOGENOM" id="CLU_122851_3_0_0"/>
<dbReference type="PATRIC" id="fig|243090.15.peg.6413"/>
<dbReference type="InterPro" id="IPR012495">
    <property type="entry name" value="TadE-like_dom"/>
</dbReference>
<evidence type="ECO:0000313" key="4">
    <source>
        <dbReference type="Proteomes" id="UP000001025"/>
    </source>
</evidence>
<dbReference type="EnsemblBacteria" id="CAD78018">
    <property type="protein sequence ID" value="CAD78018"/>
    <property type="gene ID" value="RB13238"/>
</dbReference>
<gene>
    <name evidence="3" type="ordered locus">RB13238</name>
</gene>
<feature type="domain" description="TadE-like" evidence="2">
    <location>
        <begin position="18"/>
        <end position="60"/>
    </location>
</feature>
<reference evidence="3 4" key="1">
    <citation type="journal article" date="2003" name="Proc. Natl. Acad. Sci. U.S.A.">
        <title>Complete genome sequence of the marine planctomycete Pirellula sp. strain 1.</title>
        <authorList>
            <person name="Gloeckner F.O."/>
            <person name="Kube M."/>
            <person name="Bauer M."/>
            <person name="Teeling H."/>
            <person name="Lombardot T."/>
            <person name="Ludwig W."/>
            <person name="Gade D."/>
            <person name="Beck A."/>
            <person name="Borzym K."/>
            <person name="Heitmann K."/>
            <person name="Rabus R."/>
            <person name="Schlesner H."/>
            <person name="Amann R."/>
            <person name="Reinhardt R."/>
        </authorList>
    </citation>
    <scope>NUCLEOTIDE SEQUENCE [LARGE SCALE GENOMIC DNA]</scope>
    <source>
        <strain evidence="4">DSM 10527 / NCIMB 13988 / SH1</strain>
    </source>
</reference>
<dbReference type="eggNOG" id="COG4961">
    <property type="taxonomic scope" value="Bacteria"/>
</dbReference>
<dbReference type="InParanoid" id="Q7UHF4"/>
<proteinExistence type="predicted"/>
<accession>Q7UHF4</accession>
<dbReference type="STRING" id="243090.RB13238"/>
<dbReference type="KEGG" id="rba:RB13238"/>
<organism evidence="3 4">
    <name type="scientific">Rhodopirellula baltica (strain DSM 10527 / NCIMB 13988 / SH1)</name>
    <dbReference type="NCBI Taxonomy" id="243090"/>
    <lineage>
        <taxon>Bacteria</taxon>
        <taxon>Pseudomonadati</taxon>
        <taxon>Planctomycetota</taxon>
        <taxon>Planctomycetia</taxon>
        <taxon>Pirellulales</taxon>
        <taxon>Pirellulaceae</taxon>
        <taxon>Rhodopirellula</taxon>
    </lineage>
</organism>
<protein>
    <recommendedName>
        <fullName evidence="2">TadE-like domain-containing protein</fullName>
    </recommendedName>
</protein>
<dbReference type="RefSeq" id="WP_011124114.1">
    <property type="nucleotide sequence ID" value="NC_005027.1"/>
</dbReference>
<keyword evidence="4" id="KW-1185">Reference proteome</keyword>
<evidence type="ECO:0000256" key="1">
    <source>
        <dbReference type="SAM" id="Phobius"/>
    </source>
</evidence>
<name>Q7UHF4_RHOBA</name>
<keyword evidence="1" id="KW-1133">Transmembrane helix</keyword>
<evidence type="ECO:0000313" key="3">
    <source>
        <dbReference type="EMBL" id="CAD78018.1"/>
    </source>
</evidence>
<dbReference type="Proteomes" id="UP000001025">
    <property type="component" value="Chromosome"/>
</dbReference>
<keyword evidence="1" id="KW-0472">Membrane</keyword>
<feature type="transmembrane region" description="Helical" evidence="1">
    <location>
        <begin position="20"/>
        <end position="39"/>
    </location>
</feature>